<accession>A0AC60QS46</accession>
<gene>
    <name evidence="1" type="ORF">HPB47_015943</name>
</gene>
<keyword evidence="2" id="KW-1185">Reference proteome</keyword>
<name>A0AC60QS46_IXOPE</name>
<comment type="caution">
    <text evidence="1">The sequence shown here is derived from an EMBL/GenBank/DDBJ whole genome shotgun (WGS) entry which is preliminary data.</text>
</comment>
<protein>
    <submittedName>
        <fullName evidence="1">Uncharacterized protein</fullName>
    </submittedName>
</protein>
<organism evidence="1 2">
    <name type="scientific">Ixodes persulcatus</name>
    <name type="common">Taiga tick</name>
    <dbReference type="NCBI Taxonomy" id="34615"/>
    <lineage>
        <taxon>Eukaryota</taxon>
        <taxon>Metazoa</taxon>
        <taxon>Ecdysozoa</taxon>
        <taxon>Arthropoda</taxon>
        <taxon>Chelicerata</taxon>
        <taxon>Arachnida</taxon>
        <taxon>Acari</taxon>
        <taxon>Parasitiformes</taxon>
        <taxon>Ixodida</taxon>
        <taxon>Ixodoidea</taxon>
        <taxon>Ixodidae</taxon>
        <taxon>Ixodinae</taxon>
        <taxon>Ixodes</taxon>
    </lineage>
</organism>
<dbReference type="EMBL" id="JABSTQ010004655">
    <property type="protein sequence ID" value="KAG0441458.1"/>
    <property type="molecule type" value="Genomic_DNA"/>
</dbReference>
<dbReference type="Proteomes" id="UP000805193">
    <property type="component" value="Unassembled WGS sequence"/>
</dbReference>
<evidence type="ECO:0000313" key="1">
    <source>
        <dbReference type="EMBL" id="KAG0441458.1"/>
    </source>
</evidence>
<proteinExistence type="predicted"/>
<evidence type="ECO:0000313" key="2">
    <source>
        <dbReference type="Proteomes" id="UP000805193"/>
    </source>
</evidence>
<sequence length="212" mass="23116">MFFDRSCAASSKCLVFGAILKTPTNTTTPSLNHLKRHPGARKAYESAAAAEEQCNAPKSKNASMMPAFKPRLSNQSVRARALTKKIGCFIATGLHSYTVVEEPAFLKLVKCAVLAVQRSFSTEFSRTVVTEMKDAARYAVHTLLHSVLRKGVGCIAVTTDGWTSRAGNSYVSVTCHVLTHRRIPISGPDDPLETLDPTPHLSLEVNDIEEDL</sequence>
<reference evidence="1 2" key="1">
    <citation type="journal article" date="2020" name="Cell">
        <title>Large-Scale Comparative Analyses of Tick Genomes Elucidate Their Genetic Diversity and Vector Capacities.</title>
        <authorList>
            <consortium name="Tick Genome and Microbiome Consortium (TIGMIC)"/>
            <person name="Jia N."/>
            <person name="Wang J."/>
            <person name="Shi W."/>
            <person name="Du L."/>
            <person name="Sun Y."/>
            <person name="Zhan W."/>
            <person name="Jiang J.F."/>
            <person name="Wang Q."/>
            <person name="Zhang B."/>
            <person name="Ji P."/>
            <person name="Bell-Sakyi L."/>
            <person name="Cui X.M."/>
            <person name="Yuan T.T."/>
            <person name="Jiang B.G."/>
            <person name="Yang W.F."/>
            <person name="Lam T.T."/>
            <person name="Chang Q.C."/>
            <person name="Ding S.J."/>
            <person name="Wang X.J."/>
            <person name="Zhu J.G."/>
            <person name="Ruan X.D."/>
            <person name="Zhao L."/>
            <person name="Wei J.T."/>
            <person name="Ye R.Z."/>
            <person name="Que T.C."/>
            <person name="Du C.H."/>
            <person name="Zhou Y.H."/>
            <person name="Cheng J.X."/>
            <person name="Dai P.F."/>
            <person name="Guo W.B."/>
            <person name="Han X.H."/>
            <person name="Huang E.J."/>
            <person name="Li L.F."/>
            <person name="Wei W."/>
            <person name="Gao Y.C."/>
            <person name="Liu J.Z."/>
            <person name="Shao H.Z."/>
            <person name="Wang X."/>
            <person name="Wang C.C."/>
            <person name="Yang T.C."/>
            <person name="Huo Q.B."/>
            <person name="Li W."/>
            <person name="Chen H.Y."/>
            <person name="Chen S.E."/>
            <person name="Zhou L.G."/>
            <person name="Ni X.B."/>
            <person name="Tian J.H."/>
            <person name="Sheng Y."/>
            <person name="Liu T."/>
            <person name="Pan Y.S."/>
            <person name="Xia L.Y."/>
            <person name="Li J."/>
            <person name="Zhao F."/>
            <person name="Cao W.C."/>
        </authorList>
    </citation>
    <scope>NUCLEOTIDE SEQUENCE [LARGE SCALE GENOMIC DNA]</scope>
    <source>
        <strain evidence="1">Iper-2018</strain>
    </source>
</reference>